<dbReference type="PATRIC" id="fig|874156.12.peg.2620"/>
<evidence type="ECO:0008006" key="4">
    <source>
        <dbReference type="Google" id="ProtNLM"/>
    </source>
</evidence>
<dbReference type="STRING" id="874156.GCA_001021555_02627"/>
<keyword evidence="3" id="KW-1185">Reference proteome</keyword>
<keyword evidence="1" id="KW-0732">Signal</keyword>
<evidence type="ECO:0000313" key="2">
    <source>
        <dbReference type="EMBL" id="KLI63038.1"/>
    </source>
</evidence>
<dbReference type="NCBIfam" id="NF047637">
    <property type="entry name" value="lipo_CC0125"/>
    <property type="match status" value="1"/>
</dbReference>
<name>A0A0H0XKA7_9SPHN</name>
<dbReference type="EMBL" id="LBHU01000004">
    <property type="protein sequence ID" value="KLI63038.1"/>
    <property type="molecule type" value="Genomic_DNA"/>
</dbReference>
<evidence type="ECO:0000256" key="1">
    <source>
        <dbReference type="SAM" id="SignalP"/>
    </source>
</evidence>
<organism evidence="2 3">
    <name type="scientific">Aurantiacibacter marinus</name>
    <dbReference type="NCBI Taxonomy" id="874156"/>
    <lineage>
        <taxon>Bacteria</taxon>
        <taxon>Pseudomonadati</taxon>
        <taxon>Pseudomonadota</taxon>
        <taxon>Alphaproteobacteria</taxon>
        <taxon>Sphingomonadales</taxon>
        <taxon>Erythrobacteraceae</taxon>
        <taxon>Aurantiacibacter</taxon>
    </lineage>
</organism>
<dbReference type="AlphaFoldDB" id="A0A0H0XKA7"/>
<comment type="caution">
    <text evidence="2">The sequence shown here is derived from an EMBL/GenBank/DDBJ whole genome shotgun (WGS) entry which is preliminary data.</text>
</comment>
<feature type="signal peptide" evidence="1">
    <location>
        <begin position="1"/>
        <end position="22"/>
    </location>
</feature>
<proteinExistence type="predicted"/>
<accession>A0A0H0XKA7</accession>
<reference evidence="2 3" key="1">
    <citation type="submission" date="2015-04" db="EMBL/GenBank/DDBJ databases">
        <title>The draft genome sequence of Erythrobacter marinus HWDM-33.</title>
        <authorList>
            <person name="Zhuang L."/>
            <person name="Liu Y."/>
            <person name="Shao Z."/>
        </authorList>
    </citation>
    <scope>NUCLEOTIDE SEQUENCE [LARGE SCALE GENOMIC DNA]</scope>
    <source>
        <strain evidence="2 3">HWDM-33</strain>
    </source>
</reference>
<evidence type="ECO:0000313" key="3">
    <source>
        <dbReference type="Proteomes" id="UP000053455"/>
    </source>
</evidence>
<dbReference type="Proteomes" id="UP000053455">
    <property type="component" value="Unassembled WGS sequence"/>
</dbReference>
<protein>
    <recommendedName>
        <fullName evidence="4">Lipoprotein</fullName>
    </recommendedName>
</protein>
<sequence>MTFMNPLHTCRGLILAAFAVLAACATPTPYQPDLPGQRVSGGFSEERLADNRYRVTFTGNCFTSRERVEGYLLYRSAELTLQKQYDWFVIADRLVERDARTFEEYNYSPYWGSAYGYWRPYWDYYDPRIGWRRWHPGLREPFWADRVTLRTVEQFTAHAEIVMHRGAVPGNEERAFVARQVIADLESTIERPAERGTC</sequence>
<gene>
    <name evidence="2" type="ORF">AAV99_12720</name>
</gene>
<feature type="chain" id="PRO_5002589813" description="Lipoprotein" evidence="1">
    <location>
        <begin position="23"/>
        <end position="198"/>
    </location>
</feature>
<dbReference type="RefSeq" id="WP_047094561.1">
    <property type="nucleotide sequence ID" value="NZ_LBHU01000004.1"/>
</dbReference>